<dbReference type="AlphaFoldDB" id="A0AAW8VZU6"/>
<proteinExistence type="predicted"/>
<protein>
    <submittedName>
        <fullName evidence="1">Glycosyl transferase family 1</fullName>
    </submittedName>
</protein>
<dbReference type="KEGG" id="lpg:BB562_10885"/>
<evidence type="ECO:0000313" key="2">
    <source>
        <dbReference type="Proteomes" id="UP001267003"/>
    </source>
</evidence>
<name>A0AAW8VZU6_LACPE</name>
<dbReference type="InterPro" id="IPR008928">
    <property type="entry name" value="6-hairpin_glycosidase_sf"/>
</dbReference>
<sequence>MQKSVVKKLKQALIDIGNLQNDASQKVTLALSVSDKQHRASVKFYRCDTFNDVWQSIATVLGATSNNSWVRLDIVQGAQVLARKLFEEKLFKITKMNFWRYGVSFDADFRTALLETEINGQAFFKPSKESRVGDGHANSWADYDRIADYLKTREPDLDVDIAQASHVWIFTTSGVFFDGQQIHNLETDGYLEKGIRKITNERETINRVIAEGESYLMRQLDDAGKFVYGYFPALQRVLTSYNYLRHFSTVYALLEAAEQTKRSADFPRIKRALQWGIDHSLLKVDDAVYLSDKDELKLGSQAMLILALCKYQELSLDRTFAPVLQQAFNGIKKFWNSETGFIHVINEDLTLKSGFRIIYYDGEAVFALCRLYELQPNDETKQLVREMLDRMVANDYGQFHDHWIAYAINEALSVFPDNQDYMKLGIKNVFEHFNYIKNRVHASPTLLELLDASQKMVDRIQRSENDELLADYEVPVLHQLMHRRALYEIQAGAWLPEIAMYLYRPEKFVGGFYARDDNFRTRIDDSEHFLSGLVNYYNYTYRQA</sequence>
<dbReference type="GO" id="GO:0016740">
    <property type="term" value="F:transferase activity"/>
    <property type="evidence" value="ECO:0007669"/>
    <property type="project" value="UniProtKB-KW"/>
</dbReference>
<gene>
    <name evidence="1" type="ORF">RI536_13430</name>
</gene>
<comment type="caution">
    <text evidence="1">The sequence shown here is derived from an EMBL/GenBank/DDBJ whole genome shotgun (WGS) entry which is preliminary data.</text>
</comment>
<dbReference type="RefSeq" id="WP_101873781.1">
    <property type="nucleotide sequence ID" value="NZ_CP016491.1"/>
</dbReference>
<dbReference type="GO" id="GO:0005975">
    <property type="term" value="P:carbohydrate metabolic process"/>
    <property type="evidence" value="ECO:0007669"/>
    <property type="project" value="InterPro"/>
</dbReference>
<accession>A0AAW8VZU6</accession>
<organism evidence="1 2">
    <name type="scientific">Lactiplantibacillus pentosus</name>
    <name type="common">Lactobacillus pentosus</name>
    <dbReference type="NCBI Taxonomy" id="1589"/>
    <lineage>
        <taxon>Bacteria</taxon>
        <taxon>Bacillati</taxon>
        <taxon>Bacillota</taxon>
        <taxon>Bacilli</taxon>
        <taxon>Lactobacillales</taxon>
        <taxon>Lactobacillaceae</taxon>
        <taxon>Lactiplantibacillus</taxon>
    </lineage>
</organism>
<keyword evidence="1" id="KW-0808">Transferase</keyword>
<evidence type="ECO:0000313" key="1">
    <source>
        <dbReference type="EMBL" id="MDT6991067.1"/>
    </source>
</evidence>
<dbReference type="SUPFAM" id="SSF48208">
    <property type="entry name" value="Six-hairpin glycosidases"/>
    <property type="match status" value="1"/>
</dbReference>
<reference evidence="1" key="1">
    <citation type="submission" date="2023-08" db="EMBL/GenBank/DDBJ databases">
        <authorList>
            <person name="Page C.A."/>
            <person name="Perez-Diaz I.M."/>
        </authorList>
    </citation>
    <scope>NUCLEOTIDE SEQUENCE</scope>
    <source>
        <strain evidence="1">7.8.46</strain>
    </source>
</reference>
<dbReference type="Proteomes" id="UP001267003">
    <property type="component" value="Unassembled WGS sequence"/>
</dbReference>
<dbReference type="EMBL" id="JAVLAQ010000001">
    <property type="protein sequence ID" value="MDT6991067.1"/>
    <property type="molecule type" value="Genomic_DNA"/>
</dbReference>